<accession>A0A3N4J4E4</accession>
<feature type="region of interest" description="Disordered" evidence="1">
    <location>
        <begin position="1"/>
        <end position="34"/>
    </location>
</feature>
<evidence type="ECO:0000313" key="2">
    <source>
        <dbReference type="EMBL" id="RPA88744.1"/>
    </source>
</evidence>
<reference evidence="2 3" key="1">
    <citation type="journal article" date="2018" name="Nat. Ecol. Evol.">
        <title>Pezizomycetes genomes reveal the molecular basis of ectomycorrhizal truffle lifestyle.</title>
        <authorList>
            <person name="Murat C."/>
            <person name="Payen T."/>
            <person name="Noel B."/>
            <person name="Kuo A."/>
            <person name="Morin E."/>
            <person name="Chen J."/>
            <person name="Kohler A."/>
            <person name="Krizsan K."/>
            <person name="Balestrini R."/>
            <person name="Da Silva C."/>
            <person name="Montanini B."/>
            <person name="Hainaut M."/>
            <person name="Levati E."/>
            <person name="Barry K.W."/>
            <person name="Belfiori B."/>
            <person name="Cichocki N."/>
            <person name="Clum A."/>
            <person name="Dockter R.B."/>
            <person name="Fauchery L."/>
            <person name="Guy J."/>
            <person name="Iotti M."/>
            <person name="Le Tacon F."/>
            <person name="Lindquist E.A."/>
            <person name="Lipzen A."/>
            <person name="Malagnac F."/>
            <person name="Mello A."/>
            <person name="Molinier V."/>
            <person name="Miyauchi S."/>
            <person name="Poulain J."/>
            <person name="Riccioni C."/>
            <person name="Rubini A."/>
            <person name="Sitrit Y."/>
            <person name="Splivallo R."/>
            <person name="Traeger S."/>
            <person name="Wang M."/>
            <person name="Zifcakova L."/>
            <person name="Wipf D."/>
            <person name="Zambonelli A."/>
            <person name="Paolocci F."/>
            <person name="Nowrousian M."/>
            <person name="Ottonello S."/>
            <person name="Baldrian P."/>
            <person name="Spatafora J.W."/>
            <person name="Henrissat B."/>
            <person name="Nagy L.G."/>
            <person name="Aury J.M."/>
            <person name="Wincker P."/>
            <person name="Grigoriev I.V."/>
            <person name="Bonfante P."/>
            <person name="Martin F.M."/>
        </authorList>
    </citation>
    <scope>NUCLEOTIDE SEQUENCE [LARGE SCALE GENOMIC DNA]</scope>
    <source>
        <strain evidence="2 3">120613-1</strain>
    </source>
</reference>
<evidence type="ECO:0000256" key="1">
    <source>
        <dbReference type="SAM" id="MobiDB-lite"/>
    </source>
</evidence>
<dbReference type="AlphaFoldDB" id="A0A3N4J4E4"/>
<name>A0A3N4J4E4_9PEZI</name>
<dbReference type="EMBL" id="ML120688">
    <property type="protein sequence ID" value="RPA88744.1"/>
    <property type="molecule type" value="Genomic_DNA"/>
</dbReference>
<organism evidence="2 3">
    <name type="scientific">Choiromyces venosus 120613-1</name>
    <dbReference type="NCBI Taxonomy" id="1336337"/>
    <lineage>
        <taxon>Eukaryota</taxon>
        <taxon>Fungi</taxon>
        <taxon>Dikarya</taxon>
        <taxon>Ascomycota</taxon>
        <taxon>Pezizomycotina</taxon>
        <taxon>Pezizomycetes</taxon>
        <taxon>Pezizales</taxon>
        <taxon>Tuberaceae</taxon>
        <taxon>Choiromyces</taxon>
    </lineage>
</organism>
<feature type="compositionally biased region" description="Acidic residues" evidence="1">
    <location>
        <begin position="13"/>
        <end position="26"/>
    </location>
</feature>
<dbReference type="Proteomes" id="UP000276215">
    <property type="component" value="Unassembled WGS sequence"/>
</dbReference>
<protein>
    <submittedName>
        <fullName evidence="2">Uncharacterized protein</fullName>
    </submittedName>
</protein>
<keyword evidence="3" id="KW-1185">Reference proteome</keyword>
<gene>
    <name evidence="2" type="ORF">L873DRAFT_1796485</name>
</gene>
<proteinExistence type="predicted"/>
<sequence length="114" mass="13492">MIFVLEAATKKEEEEEEEDKEAEEEEVKPPKGCKRKQYKAPMFEECFDGQKCHWETWKLFFRRWMTNNKDIVPTAGQKHSLLTNLLSRNIQTIAFSTPSYENLMETLDLLFSNP</sequence>
<evidence type="ECO:0000313" key="3">
    <source>
        <dbReference type="Proteomes" id="UP000276215"/>
    </source>
</evidence>